<proteinExistence type="predicted"/>
<dbReference type="EMBL" id="CP016771">
    <property type="protein sequence ID" value="ASY13382.1"/>
    <property type="molecule type" value="Genomic_DNA"/>
</dbReference>
<dbReference type="GO" id="GO:0046872">
    <property type="term" value="F:metal ion binding"/>
    <property type="evidence" value="ECO:0007669"/>
    <property type="project" value="UniProtKB-KW"/>
</dbReference>
<evidence type="ECO:0000259" key="5">
    <source>
        <dbReference type="PROSITE" id="PS51296"/>
    </source>
</evidence>
<dbReference type="KEGG" id="nhi:B1s21160_03435"/>
<keyword evidence="3" id="KW-0408">Iron</keyword>
<evidence type="ECO:0000256" key="3">
    <source>
        <dbReference type="ARBA" id="ARBA00023004"/>
    </source>
</evidence>
<dbReference type="PROSITE" id="PS51296">
    <property type="entry name" value="RIESKE"/>
    <property type="match status" value="1"/>
</dbReference>
<dbReference type="InterPro" id="IPR017941">
    <property type="entry name" value="Rieske_2Fe-2S"/>
</dbReference>
<sequence length="97" mass="10338">MELEFSVLVEGKPIAIDVDGVAVCVAKVGDEVFAVADTCTHSEASLSEGEITGTKIECWLHGAEFDLRTGEALTPPATESLKSFKVKRNGNQLTITN</sequence>
<dbReference type="RefSeq" id="WP_223297918.1">
    <property type="nucleotide sequence ID" value="NZ_CP016771.1"/>
</dbReference>
<dbReference type="SUPFAM" id="SSF50022">
    <property type="entry name" value="ISP domain"/>
    <property type="match status" value="1"/>
</dbReference>
<organism evidence="6 7">
    <name type="scientific">Candidatus Nanopelagicus hibericus</name>
    <dbReference type="NCBI Taxonomy" id="1884915"/>
    <lineage>
        <taxon>Bacteria</taxon>
        <taxon>Bacillati</taxon>
        <taxon>Actinomycetota</taxon>
        <taxon>Actinomycetes</taxon>
        <taxon>Candidatus Nanopelagicales</taxon>
        <taxon>Candidatus Nanopelagicaceae</taxon>
        <taxon>Candidatus Nanopelagicus</taxon>
    </lineage>
</organism>
<evidence type="ECO:0000256" key="2">
    <source>
        <dbReference type="ARBA" id="ARBA00022723"/>
    </source>
</evidence>
<keyword evidence="6" id="KW-0560">Oxidoreductase</keyword>
<keyword evidence="2" id="KW-0479">Metal-binding</keyword>
<dbReference type="Proteomes" id="UP000217171">
    <property type="component" value="Chromosome"/>
</dbReference>
<keyword evidence="4" id="KW-0411">Iron-sulfur</keyword>
<dbReference type="Pfam" id="PF00355">
    <property type="entry name" value="Rieske"/>
    <property type="match status" value="1"/>
</dbReference>
<reference evidence="6 7" key="1">
    <citation type="submission" date="2016-07" db="EMBL/GenBank/DDBJ databases">
        <title>High microdiversification within the ubiquitous acI lineage of Actinobacteria.</title>
        <authorList>
            <person name="Neuenschwander S.M."/>
            <person name="Salcher M."/>
            <person name="Ghai R."/>
            <person name="Pernthaler J."/>
        </authorList>
    </citation>
    <scope>NUCLEOTIDE SEQUENCE [LARGE SCALE GENOMIC DNA]</scope>
    <source>
        <strain evidence="6">MMS-21-160</strain>
    </source>
</reference>
<dbReference type="PANTHER" id="PTHR21496:SF23">
    <property type="entry name" value="3-PHENYLPROPIONATE_CINNAMIC ACID DIOXYGENASE FERREDOXIN SUBUNIT"/>
    <property type="match status" value="1"/>
</dbReference>
<dbReference type="CDD" id="cd03528">
    <property type="entry name" value="Rieske_RO_ferredoxin"/>
    <property type="match status" value="1"/>
</dbReference>
<dbReference type="GO" id="GO:0051537">
    <property type="term" value="F:2 iron, 2 sulfur cluster binding"/>
    <property type="evidence" value="ECO:0007669"/>
    <property type="project" value="UniProtKB-KW"/>
</dbReference>
<gene>
    <name evidence="6" type="ORF">B1s21160_03435</name>
</gene>
<dbReference type="GO" id="GO:0004497">
    <property type="term" value="F:monooxygenase activity"/>
    <property type="evidence" value="ECO:0007669"/>
    <property type="project" value="UniProtKB-ARBA"/>
</dbReference>
<feature type="domain" description="Rieske" evidence="5">
    <location>
        <begin position="1"/>
        <end position="95"/>
    </location>
</feature>
<evidence type="ECO:0000256" key="4">
    <source>
        <dbReference type="ARBA" id="ARBA00023014"/>
    </source>
</evidence>
<evidence type="ECO:0000313" key="7">
    <source>
        <dbReference type="Proteomes" id="UP000217171"/>
    </source>
</evidence>
<dbReference type="AlphaFoldDB" id="A0A249K9D4"/>
<name>A0A249K9D4_9ACTN</name>
<keyword evidence="7" id="KW-1185">Reference proteome</keyword>
<dbReference type="GO" id="GO:0051213">
    <property type="term" value="F:dioxygenase activity"/>
    <property type="evidence" value="ECO:0007669"/>
    <property type="project" value="UniProtKB-KW"/>
</dbReference>
<keyword evidence="6" id="KW-0223">Dioxygenase</keyword>
<dbReference type="InterPro" id="IPR036922">
    <property type="entry name" value="Rieske_2Fe-2S_sf"/>
</dbReference>
<keyword evidence="1" id="KW-0001">2Fe-2S</keyword>
<evidence type="ECO:0000256" key="1">
    <source>
        <dbReference type="ARBA" id="ARBA00022714"/>
    </source>
</evidence>
<dbReference type="GO" id="GO:0016705">
    <property type="term" value="F:oxidoreductase activity, acting on paired donors, with incorporation or reduction of molecular oxygen"/>
    <property type="evidence" value="ECO:0007669"/>
    <property type="project" value="UniProtKB-ARBA"/>
</dbReference>
<protein>
    <submittedName>
        <fullName evidence="6">3-phenylpropionate/trans-cinnamate dioxygenase ferredoxin component</fullName>
    </submittedName>
</protein>
<evidence type="ECO:0000313" key="6">
    <source>
        <dbReference type="EMBL" id="ASY13382.1"/>
    </source>
</evidence>
<accession>A0A249K9D4</accession>
<dbReference type="PANTHER" id="PTHR21496">
    <property type="entry name" value="FERREDOXIN-RELATED"/>
    <property type="match status" value="1"/>
</dbReference>
<dbReference type="Gene3D" id="2.102.10.10">
    <property type="entry name" value="Rieske [2Fe-2S] iron-sulphur domain"/>
    <property type="match status" value="1"/>
</dbReference>